<dbReference type="AlphaFoldDB" id="A0A3P4B360"/>
<dbReference type="EMBL" id="UWPJ01000018">
    <property type="protein sequence ID" value="VCU70341.1"/>
    <property type="molecule type" value="Genomic_DNA"/>
</dbReference>
<keyword evidence="3" id="KW-1185">Reference proteome</keyword>
<name>A0A3P4B360_9BURK</name>
<proteinExistence type="predicted"/>
<organism evidence="2 3">
    <name type="scientific">Pigmentiphaga humi</name>
    <dbReference type="NCBI Taxonomy" id="2478468"/>
    <lineage>
        <taxon>Bacteria</taxon>
        <taxon>Pseudomonadati</taxon>
        <taxon>Pseudomonadota</taxon>
        <taxon>Betaproteobacteria</taxon>
        <taxon>Burkholderiales</taxon>
        <taxon>Alcaligenaceae</taxon>
        <taxon>Pigmentiphaga</taxon>
    </lineage>
</organism>
<evidence type="ECO:0008006" key="4">
    <source>
        <dbReference type="Google" id="ProtNLM"/>
    </source>
</evidence>
<accession>A0A3P4B360</accession>
<keyword evidence="1" id="KW-0732">Signal</keyword>
<gene>
    <name evidence="2" type="ORF">PIGHUM_02412</name>
</gene>
<feature type="signal peptide" evidence="1">
    <location>
        <begin position="1"/>
        <end position="28"/>
    </location>
</feature>
<evidence type="ECO:0000313" key="3">
    <source>
        <dbReference type="Proteomes" id="UP000277294"/>
    </source>
</evidence>
<feature type="chain" id="PRO_5018021917" description="DUF2946 domain-containing protein" evidence="1">
    <location>
        <begin position="29"/>
        <end position="144"/>
    </location>
</feature>
<reference evidence="2 3" key="1">
    <citation type="submission" date="2018-10" db="EMBL/GenBank/DDBJ databases">
        <authorList>
            <person name="Criscuolo A."/>
        </authorList>
    </citation>
    <scope>NUCLEOTIDE SEQUENCE [LARGE SCALE GENOMIC DNA]</scope>
    <source>
        <strain evidence="2">DnA1</strain>
    </source>
</reference>
<evidence type="ECO:0000313" key="2">
    <source>
        <dbReference type="EMBL" id="VCU70341.1"/>
    </source>
</evidence>
<sequence length="144" mass="15030">MGAHAISRLAWLALLCTLLHAAMPSVHAIAPPDSMQRTLALQLGQLCSQQTDAPHDGDSLPATPPCLLCLAGAHLALSGPSFCAVAPTPYVQYAQRAASRLPVGGAVPYLYFSSRAPPRGAHSLYSERGGLVPLPRDMPAQPAT</sequence>
<evidence type="ECO:0000256" key="1">
    <source>
        <dbReference type="SAM" id="SignalP"/>
    </source>
</evidence>
<protein>
    <recommendedName>
        <fullName evidence="4">DUF2946 domain-containing protein</fullName>
    </recommendedName>
</protein>
<dbReference type="Proteomes" id="UP000277294">
    <property type="component" value="Unassembled WGS sequence"/>
</dbReference>
<dbReference type="RefSeq" id="WP_124079852.1">
    <property type="nucleotide sequence ID" value="NZ_UWPJ01000018.1"/>
</dbReference>